<evidence type="ECO:0000313" key="2">
    <source>
        <dbReference type="EMBL" id="CAD7427434.1"/>
    </source>
</evidence>
<reference evidence="2" key="1">
    <citation type="submission" date="2020-11" db="EMBL/GenBank/DDBJ databases">
        <authorList>
            <person name="Tran Van P."/>
        </authorList>
    </citation>
    <scope>NUCLEOTIDE SEQUENCE</scope>
</reference>
<gene>
    <name evidence="2" type="ORF">TMSB3V08_LOCUS4277</name>
</gene>
<feature type="region of interest" description="Disordered" evidence="1">
    <location>
        <begin position="1"/>
        <end position="28"/>
    </location>
</feature>
<sequence length="260" mass="28329">MAILHPGSLQLEQPLETRGAGSDSPERVERGTESMFMIMDNWLKTGRLASGKSVVSCSPAVSTENISEEAVAGFSDTIRVATLRSDVNPLHIPKGGKQINKSLQYPGIMFLLRSLPGVVGCSRPDGTGVAGNTLQHPSTRNDPNPLHPKPSKLSPYCRFRSGSWDIDIIMNFSECGKPSSKHLALISNIDFTIIGILVYCESSVLEHEVIEAISDTQVNNKQTYPIARTLNDVGPKTNSINPPLQTRPNSTTDNKILRPR</sequence>
<feature type="compositionally biased region" description="Polar residues" evidence="1">
    <location>
        <begin position="130"/>
        <end position="142"/>
    </location>
</feature>
<organism evidence="2">
    <name type="scientific">Timema monikensis</name>
    <dbReference type="NCBI Taxonomy" id="170555"/>
    <lineage>
        <taxon>Eukaryota</taxon>
        <taxon>Metazoa</taxon>
        <taxon>Ecdysozoa</taxon>
        <taxon>Arthropoda</taxon>
        <taxon>Hexapoda</taxon>
        <taxon>Insecta</taxon>
        <taxon>Pterygota</taxon>
        <taxon>Neoptera</taxon>
        <taxon>Polyneoptera</taxon>
        <taxon>Phasmatodea</taxon>
        <taxon>Timematodea</taxon>
        <taxon>Timematoidea</taxon>
        <taxon>Timematidae</taxon>
        <taxon>Timema</taxon>
    </lineage>
</organism>
<dbReference type="EMBL" id="OB793455">
    <property type="protein sequence ID" value="CAD7427434.1"/>
    <property type="molecule type" value="Genomic_DNA"/>
</dbReference>
<evidence type="ECO:0000256" key="1">
    <source>
        <dbReference type="SAM" id="MobiDB-lite"/>
    </source>
</evidence>
<feature type="compositionally biased region" description="Polar residues" evidence="1">
    <location>
        <begin position="236"/>
        <end position="254"/>
    </location>
</feature>
<protein>
    <submittedName>
        <fullName evidence="2">Uncharacterized protein</fullName>
    </submittedName>
</protein>
<name>A0A7R9E5H3_9NEOP</name>
<dbReference type="AlphaFoldDB" id="A0A7R9E5H3"/>
<feature type="region of interest" description="Disordered" evidence="1">
    <location>
        <begin position="128"/>
        <end position="152"/>
    </location>
</feature>
<feature type="region of interest" description="Disordered" evidence="1">
    <location>
        <begin position="230"/>
        <end position="260"/>
    </location>
</feature>
<proteinExistence type="predicted"/>
<accession>A0A7R9E5H3</accession>